<dbReference type="GO" id="GO:0032259">
    <property type="term" value="P:methylation"/>
    <property type="evidence" value="ECO:0007669"/>
    <property type="project" value="UniProtKB-KW"/>
</dbReference>
<evidence type="ECO:0000313" key="2">
    <source>
        <dbReference type="Proteomes" id="UP001525890"/>
    </source>
</evidence>
<dbReference type="Proteomes" id="UP001525890">
    <property type="component" value="Unassembled WGS sequence"/>
</dbReference>
<sequence>MEDKRYSGSQYLENNPTWHTEHSSWKSLQIIKMLKKHNLNPTSIGEIGCGAGQVLNNLCQRLPDNVKFHGYEISPDAFSLCQDIINPRIQFHLKSVFEEASLLLVFDLILVIDVIEHIENYLEFLKLLQFKTPNSYKLFHIPLDMNVQNIWRNYPILQLRNTVGHLHYFSKDTALESLKDSGYNIVDYVYTAGSNDLPHSMKSRILKFPREIAFKINQDLAVRLLGGYSLLVLAK</sequence>
<name>A0ABT2MUU2_9CYAN</name>
<keyword evidence="1" id="KW-0808">Transferase</keyword>
<dbReference type="Pfam" id="PF13489">
    <property type="entry name" value="Methyltransf_23"/>
    <property type="match status" value="1"/>
</dbReference>
<accession>A0ABT2MUU2</accession>
<organism evidence="1 2">
    <name type="scientific">Laspinema palackyanum D2a</name>
    <dbReference type="NCBI Taxonomy" id="2953684"/>
    <lineage>
        <taxon>Bacteria</taxon>
        <taxon>Bacillati</taxon>
        <taxon>Cyanobacteriota</taxon>
        <taxon>Cyanophyceae</taxon>
        <taxon>Oscillatoriophycideae</taxon>
        <taxon>Oscillatoriales</taxon>
        <taxon>Laspinemataceae</taxon>
        <taxon>Laspinema</taxon>
        <taxon>Laspinema palackyanum</taxon>
    </lineage>
</organism>
<dbReference type="GO" id="GO:0008168">
    <property type="term" value="F:methyltransferase activity"/>
    <property type="evidence" value="ECO:0007669"/>
    <property type="project" value="UniProtKB-KW"/>
</dbReference>
<dbReference type="EMBL" id="JAMXFF010000033">
    <property type="protein sequence ID" value="MCT7968519.1"/>
    <property type="molecule type" value="Genomic_DNA"/>
</dbReference>
<dbReference type="RefSeq" id="WP_368008033.1">
    <property type="nucleotide sequence ID" value="NZ_JAMXFF010000033.1"/>
</dbReference>
<gene>
    <name evidence="1" type="ORF">NG799_19610</name>
</gene>
<reference evidence="1 2" key="1">
    <citation type="journal article" date="2022" name="Front. Microbiol.">
        <title>High genomic differentiation and limited gene flow indicate recent cryptic speciation within the genus Laspinema (cyanobacteria).</title>
        <authorList>
            <person name="Stanojkovic A."/>
            <person name="Skoupy S."/>
            <person name="Skaloud P."/>
            <person name="Dvorak P."/>
        </authorList>
    </citation>
    <scope>NUCLEOTIDE SEQUENCE [LARGE SCALE GENOMIC DNA]</scope>
    <source>
        <strain evidence="1 2">D2a</strain>
    </source>
</reference>
<dbReference type="InterPro" id="IPR029063">
    <property type="entry name" value="SAM-dependent_MTases_sf"/>
</dbReference>
<proteinExistence type="predicted"/>
<protein>
    <submittedName>
        <fullName evidence="1">Class I SAM-dependent methyltransferase</fullName>
    </submittedName>
</protein>
<evidence type="ECO:0000313" key="1">
    <source>
        <dbReference type="EMBL" id="MCT7968519.1"/>
    </source>
</evidence>
<dbReference type="SUPFAM" id="SSF53335">
    <property type="entry name" value="S-adenosyl-L-methionine-dependent methyltransferases"/>
    <property type="match status" value="1"/>
</dbReference>
<comment type="caution">
    <text evidence="1">The sequence shown here is derived from an EMBL/GenBank/DDBJ whole genome shotgun (WGS) entry which is preliminary data.</text>
</comment>
<keyword evidence="2" id="KW-1185">Reference proteome</keyword>
<keyword evidence="1" id="KW-0489">Methyltransferase</keyword>
<dbReference type="Gene3D" id="3.40.50.150">
    <property type="entry name" value="Vaccinia Virus protein VP39"/>
    <property type="match status" value="1"/>
</dbReference>